<evidence type="ECO:0000256" key="2">
    <source>
        <dbReference type="ARBA" id="ARBA00022692"/>
    </source>
</evidence>
<dbReference type="AlphaFoldDB" id="A0A7D5L8H6"/>
<evidence type="ECO:0000256" key="1">
    <source>
        <dbReference type="ARBA" id="ARBA00004141"/>
    </source>
</evidence>
<dbReference type="Pfam" id="PF04893">
    <property type="entry name" value="Yip1"/>
    <property type="match status" value="1"/>
</dbReference>
<feature type="transmembrane region" description="Helical" evidence="5">
    <location>
        <begin position="186"/>
        <end position="208"/>
    </location>
</feature>
<evidence type="ECO:0000313" key="7">
    <source>
        <dbReference type="EMBL" id="QLG60450.1"/>
    </source>
</evidence>
<dbReference type="EMBL" id="CP058579">
    <property type="protein sequence ID" value="QLG60450.1"/>
    <property type="molecule type" value="Genomic_DNA"/>
</dbReference>
<keyword evidence="8" id="KW-1185">Reference proteome</keyword>
<feature type="transmembrane region" description="Helical" evidence="5">
    <location>
        <begin position="27"/>
        <end position="47"/>
    </location>
</feature>
<comment type="subcellular location">
    <subcellularLocation>
        <location evidence="1">Membrane</location>
        <topology evidence="1">Multi-pass membrane protein</topology>
    </subcellularLocation>
</comment>
<keyword evidence="2 5" id="KW-0812">Transmembrane</keyword>
<gene>
    <name evidence="7" type="ORF">HUG12_01250</name>
</gene>
<keyword evidence="3 5" id="KW-1133">Transmembrane helix</keyword>
<sequence length="242" mass="24874">MSGPRTPLLRPQSYFESHDGSPPLGHAALAVAVVAVVTAGGIGLFLAEFAGALDATVEMENPEHSPEWACENFEGSGMSTPSGCDPSVPETVERDLGSLVYEELSWLPWAALFIVPIFWAVQALVLHAGAAVIGGEGTFADTLAVAGWGMVPSLARVLALGALLIYRLRTTPLPGDPEGAVAALEAAFSGLGAASMVAVLVVAVWAGAVRVYGLAETHDVPVGEALVVVAVTTLVGFVFEAL</sequence>
<dbReference type="GeneID" id="56036043"/>
<feature type="transmembrane region" description="Helical" evidence="5">
    <location>
        <begin position="106"/>
        <end position="133"/>
    </location>
</feature>
<proteinExistence type="predicted"/>
<keyword evidence="4 5" id="KW-0472">Membrane</keyword>
<feature type="transmembrane region" description="Helical" evidence="5">
    <location>
        <begin position="220"/>
        <end position="239"/>
    </location>
</feature>
<name>A0A7D5L8H6_9EURY</name>
<dbReference type="Proteomes" id="UP000509626">
    <property type="component" value="Chromosome"/>
</dbReference>
<dbReference type="KEGG" id="halu:HUG12_01250"/>
<feature type="domain" description="Yip1" evidence="6">
    <location>
        <begin position="8"/>
        <end position="238"/>
    </location>
</feature>
<evidence type="ECO:0000313" key="8">
    <source>
        <dbReference type="Proteomes" id="UP000509626"/>
    </source>
</evidence>
<organism evidence="7 8">
    <name type="scientific">Halorarum salinum</name>
    <dbReference type="NCBI Taxonomy" id="2743089"/>
    <lineage>
        <taxon>Archaea</taxon>
        <taxon>Methanobacteriati</taxon>
        <taxon>Methanobacteriota</taxon>
        <taxon>Stenosarchaea group</taxon>
        <taxon>Halobacteria</taxon>
        <taxon>Halobacteriales</taxon>
        <taxon>Haloferacaceae</taxon>
        <taxon>Halorarum</taxon>
    </lineage>
</organism>
<reference evidence="7 8" key="1">
    <citation type="submission" date="2020-06" db="EMBL/GenBank/DDBJ databases">
        <title>NJ-3-1, isolated from saline soil.</title>
        <authorList>
            <person name="Cui H.L."/>
            <person name="Shi X."/>
        </authorList>
    </citation>
    <scope>NUCLEOTIDE SEQUENCE [LARGE SCALE GENOMIC DNA]</scope>
    <source>
        <strain evidence="7 8">NJ-3-1</strain>
    </source>
</reference>
<protein>
    <submittedName>
        <fullName evidence="7">YIP1 family protein</fullName>
    </submittedName>
</protein>
<accession>A0A7D5L8H6</accession>
<dbReference type="OrthoDB" id="116519at2157"/>
<evidence type="ECO:0000256" key="5">
    <source>
        <dbReference type="SAM" id="Phobius"/>
    </source>
</evidence>
<dbReference type="RefSeq" id="WP_179267036.1">
    <property type="nucleotide sequence ID" value="NZ_CP058579.1"/>
</dbReference>
<evidence type="ECO:0000256" key="4">
    <source>
        <dbReference type="ARBA" id="ARBA00023136"/>
    </source>
</evidence>
<dbReference type="GO" id="GO:0016020">
    <property type="term" value="C:membrane"/>
    <property type="evidence" value="ECO:0007669"/>
    <property type="project" value="UniProtKB-SubCell"/>
</dbReference>
<dbReference type="InterPro" id="IPR006977">
    <property type="entry name" value="Yip1_dom"/>
</dbReference>
<feature type="transmembrane region" description="Helical" evidence="5">
    <location>
        <begin position="145"/>
        <end position="166"/>
    </location>
</feature>
<evidence type="ECO:0000259" key="6">
    <source>
        <dbReference type="Pfam" id="PF04893"/>
    </source>
</evidence>
<evidence type="ECO:0000256" key="3">
    <source>
        <dbReference type="ARBA" id="ARBA00022989"/>
    </source>
</evidence>